<dbReference type="SUPFAM" id="SSF52317">
    <property type="entry name" value="Class I glutamine amidotransferase-like"/>
    <property type="match status" value="1"/>
</dbReference>
<dbReference type="InterPro" id="IPR013529">
    <property type="entry name" value="Glyco_hydro_42_N"/>
</dbReference>
<dbReference type="PIRSF" id="PIRSF001084">
    <property type="entry name" value="B-galactosidase"/>
    <property type="match status" value="1"/>
</dbReference>
<dbReference type="OrthoDB" id="9800974at2"/>
<comment type="similarity">
    <text evidence="2 6">Belongs to the glycosyl hydrolase 42 family.</text>
</comment>
<dbReference type="PANTHER" id="PTHR36447">
    <property type="entry name" value="BETA-GALACTOSIDASE GANA"/>
    <property type="match status" value="1"/>
</dbReference>
<evidence type="ECO:0000313" key="14">
    <source>
        <dbReference type="EMBL" id="OZG60376.1"/>
    </source>
</evidence>
<dbReference type="GO" id="GO:0046872">
    <property type="term" value="F:metal ion binding"/>
    <property type="evidence" value="ECO:0007669"/>
    <property type="project" value="UniProtKB-KW"/>
</dbReference>
<comment type="catalytic activity">
    <reaction evidence="1 6">
        <text>Hydrolysis of terminal non-reducing beta-D-galactose residues in beta-D-galactosides.</text>
        <dbReference type="EC" id="3.2.1.23"/>
    </reaction>
</comment>
<dbReference type="Gene3D" id="3.20.20.80">
    <property type="entry name" value="Glycosidases"/>
    <property type="match status" value="1"/>
</dbReference>
<dbReference type="InterPro" id="IPR013738">
    <property type="entry name" value="Beta_galactosidase_Trimer"/>
</dbReference>
<dbReference type="Proteomes" id="UP000216871">
    <property type="component" value="Unassembled WGS sequence"/>
</dbReference>
<organism evidence="14 15">
    <name type="scientific">Bifidobacterium myosotis</name>
    <dbReference type="NCBI Taxonomy" id="1630166"/>
    <lineage>
        <taxon>Bacteria</taxon>
        <taxon>Bacillati</taxon>
        <taxon>Actinomycetota</taxon>
        <taxon>Actinomycetes</taxon>
        <taxon>Bifidobacteriales</taxon>
        <taxon>Bifidobacteriaceae</taxon>
        <taxon>Bifidobacterium</taxon>
    </lineage>
</organism>
<proteinExistence type="inferred from homology"/>
<feature type="region of interest" description="Disordered" evidence="10">
    <location>
        <begin position="552"/>
        <end position="578"/>
    </location>
</feature>
<feature type="domain" description="Beta-galactosidase trimerisation" evidence="12">
    <location>
        <begin position="413"/>
        <end position="649"/>
    </location>
</feature>
<feature type="compositionally biased region" description="Low complexity" evidence="10">
    <location>
        <begin position="561"/>
        <end position="578"/>
    </location>
</feature>
<evidence type="ECO:0000256" key="9">
    <source>
        <dbReference type="PIRSR" id="PIRSR001084-3"/>
    </source>
</evidence>
<evidence type="ECO:0000313" key="15">
    <source>
        <dbReference type="Proteomes" id="UP000216871"/>
    </source>
</evidence>
<feature type="domain" description="Beta-galactosidase C-terminal" evidence="13">
    <location>
        <begin position="657"/>
        <end position="717"/>
    </location>
</feature>
<keyword evidence="15" id="KW-1185">Reference proteome</keyword>
<dbReference type="GO" id="GO:0009341">
    <property type="term" value="C:beta-galactosidase complex"/>
    <property type="evidence" value="ECO:0007669"/>
    <property type="project" value="InterPro"/>
</dbReference>
<evidence type="ECO:0000256" key="6">
    <source>
        <dbReference type="PIRNR" id="PIRNR001084"/>
    </source>
</evidence>
<keyword evidence="4 6" id="KW-0378">Hydrolase</keyword>
<feature type="binding site" evidence="9">
    <location>
        <position position="172"/>
    </location>
    <ligand>
        <name>Zn(2+)</name>
        <dbReference type="ChEBI" id="CHEBI:29105"/>
    </ligand>
</feature>
<keyword evidence="5 6" id="KW-0326">Glycosidase</keyword>
<evidence type="ECO:0000256" key="3">
    <source>
        <dbReference type="ARBA" id="ARBA00012756"/>
    </source>
</evidence>
<dbReference type="SUPFAM" id="SSF51445">
    <property type="entry name" value="(Trans)glycosidases"/>
    <property type="match status" value="1"/>
</dbReference>
<feature type="binding site" evidence="8">
    <location>
        <position position="158"/>
    </location>
    <ligand>
        <name>substrate</name>
    </ligand>
</feature>
<dbReference type="InterPro" id="IPR029062">
    <property type="entry name" value="Class_I_gatase-like"/>
</dbReference>
<feature type="binding site" evidence="9">
    <location>
        <position position="124"/>
    </location>
    <ligand>
        <name>Zn(2+)</name>
        <dbReference type="ChEBI" id="CHEBI:29105"/>
    </ligand>
</feature>
<feature type="binding site" evidence="9">
    <location>
        <position position="169"/>
    </location>
    <ligand>
        <name>Zn(2+)</name>
        <dbReference type="ChEBI" id="CHEBI:29105"/>
    </ligand>
</feature>
<evidence type="ECO:0000259" key="13">
    <source>
        <dbReference type="Pfam" id="PF08533"/>
    </source>
</evidence>
<dbReference type="Pfam" id="PF08532">
    <property type="entry name" value="Glyco_hydro_42M"/>
    <property type="match status" value="1"/>
</dbReference>
<dbReference type="AlphaFoldDB" id="A0A261FNH6"/>
<feature type="active site" description="Nucleophile" evidence="7">
    <location>
        <position position="323"/>
    </location>
</feature>
<evidence type="ECO:0000256" key="7">
    <source>
        <dbReference type="PIRSR" id="PIRSR001084-1"/>
    </source>
</evidence>
<dbReference type="InterPro" id="IPR003476">
    <property type="entry name" value="Glyco_hydro_42"/>
</dbReference>
<reference evidence="14 15" key="1">
    <citation type="journal article" date="2017" name="BMC Genomics">
        <title>Comparative genomic and phylogenomic analyses of the Bifidobacteriaceae family.</title>
        <authorList>
            <person name="Lugli G.A."/>
            <person name="Milani C."/>
            <person name="Turroni F."/>
            <person name="Duranti S."/>
            <person name="Mancabelli L."/>
            <person name="Mangifesta M."/>
            <person name="Ferrario C."/>
            <person name="Modesto M."/>
            <person name="Mattarelli P."/>
            <person name="Jiri K."/>
            <person name="van Sinderen D."/>
            <person name="Ventura M."/>
        </authorList>
    </citation>
    <scope>NUCLEOTIDE SEQUENCE [LARGE SCALE GENOMIC DNA]</scope>
    <source>
        <strain evidence="14 15">DSM 100196</strain>
    </source>
</reference>
<dbReference type="Pfam" id="PF02449">
    <property type="entry name" value="Glyco_hydro_42"/>
    <property type="match status" value="1"/>
</dbReference>
<evidence type="ECO:0000256" key="2">
    <source>
        <dbReference type="ARBA" id="ARBA00005940"/>
    </source>
</evidence>
<comment type="caution">
    <text evidence="14">The sequence shown here is derived from an EMBL/GenBank/DDBJ whole genome shotgun (WGS) entry which is preliminary data.</text>
</comment>
<evidence type="ECO:0000259" key="12">
    <source>
        <dbReference type="Pfam" id="PF08532"/>
    </source>
</evidence>
<dbReference type="CDD" id="cd03143">
    <property type="entry name" value="A4_beta-galactosidase_middle_domain"/>
    <property type="match status" value="1"/>
</dbReference>
<dbReference type="RefSeq" id="WP_094667312.1">
    <property type="nucleotide sequence ID" value="NZ_MWWW01000008.1"/>
</dbReference>
<dbReference type="EMBL" id="MWWW01000008">
    <property type="protein sequence ID" value="OZG60376.1"/>
    <property type="molecule type" value="Genomic_DNA"/>
</dbReference>
<dbReference type="InterPro" id="IPR013780">
    <property type="entry name" value="Glyco_hydro_b"/>
</dbReference>
<feature type="binding site" evidence="8">
    <location>
        <position position="120"/>
    </location>
    <ligand>
        <name>substrate</name>
    </ligand>
</feature>
<dbReference type="Gene3D" id="3.40.50.880">
    <property type="match status" value="1"/>
</dbReference>
<evidence type="ECO:0000256" key="4">
    <source>
        <dbReference type="ARBA" id="ARBA00022801"/>
    </source>
</evidence>
<keyword evidence="9" id="KW-0479">Metal-binding</keyword>
<feature type="active site" description="Proton donor" evidence="7">
    <location>
        <position position="159"/>
    </location>
</feature>
<protein>
    <recommendedName>
        <fullName evidence="3 6">Beta-galactosidase</fullName>
        <shortName evidence="6">Beta-gal</shortName>
        <ecNumber evidence="3 6">3.2.1.23</ecNumber>
    </recommendedName>
</protein>
<dbReference type="Pfam" id="PF08533">
    <property type="entry name" value="Glyco_hydro_42C"/>
    <property type="match status" value="1"/>
</dbReference>
<evidence type="ECO:0000259" key="11">
    <source>
        <dbReference type="Pfam" id="PF02449"/>
    </source>
</evidence>
<evidence type="ECO:0000256" key="1">
    <source>
        <dbReference type="ARBA" id="ARBA00001412"/>
    </source>
</evidence>
<sequence length="719" mass="77678">MTAPSASAASAVPLFDTFLFGGDWNPEQWPEETWEHDLEMLEHAHINEATINVFSWTLLQPGEDSYDFTMLDKIVALLVSHGFNIVFATGTAALPAWMVREHPDVIRTTFEGQRHVFGGRHNFCPNSAYFRAESGKLAGLIAERYAGTPGLTAWHIGNEYGGGGGLCYCEACAEAFRGWLRAKYGSIEALNKAWCANFWSHTITDWADVVPPVGYGDGIGSDWDPRKCVISGLLMDYRRFQNESQLACFTNERDAVRAHDATTPITTNLMGTFKDLDYFAWGREMDVVSWDNYPGMGMPASRVAMNHDLMRAVGGGRPFMLMEQTPNQQNWFPYCKVKRPGEVAALSWQAVAHGADTVQFFQMRQSLGGCERFHGAVIAHDGTEDSRVFRETAALGDALERVMPTVMGSGVQARVAIMFDWESYWSLEGCVGPTAGFSYPEEVHRFYRAFHRRNIAVDIIPSTTPAATLARYAIVVAPALIMVKPGVADAVETYVDGGGRFITGYMAGIHDEHDLVIPGGYPGPFRALVGVWAEEIDAIAPGERIPVVFGARPEGDGDGGPVDAGASGSVAAGADDSTGSDAAGEIVASIMHLEGARTLATYGGDDFYAGTPAVTVNDHGLGRAYYVGTPLDEPGMDAFAAGVLADADLAGTVTPDGVEIAERRTRDGRTVTFVLNMTPQRQTVSLPHLAGLTDLLAGGDAVLGDVVAMEPYQVIVTVE</sequence>
<dbReference type="Gene3D" id="2.60.40.1180">
    <property type="entry name" value="Golgi alpha-mannosidase II"/>
    <property type="match status" value="1"/>
</dbReference>
<feature type="domain" description="Glycoside hydrolase family 42 N-terminal" evidence="11">
    <location>
        <begin position="23"/>
        <end position="401"/>
    </location>
</feature>
<dbReference type="EC" id="3.2.1.23" evidence="3 6"/>
<evidence type="ECO:0000256" key="10">
    <source>
        <dbReference type="SAM" id="MobiDB-lite"/>
    </source>
</evidence>
<feature type="binding site" evidence="8">
    <location>
        <position position="331"/>
    </location>
    <ligand>
        <name>substrate</name>
    </ligand>
</feature>
<dbReference type="InterPro" id="IPR017853">
    <property type="entry name" value="GH"/>
</dbReference>
<feature type="binding site" evidence="9">
    <location>
        <position position="167"/>
    </location>
    <ligand>
        <name>Zn(2+)</name>
        <dbReference type="ChEBI" id="CHEBI:29105"/>
    </ligand>
</feature>
<dbReference type="GO" id="GO:0004565">
    <property type="term" value="F:beta-galactosidase activity"/>
    <property type="evidence" value="ECO:0007669"/>
    <property type="project" value="UniProtKB-EC"/>
</dbReference>
<accession>A0A261FNH6</accession>
<dbReference type="GO" id="GO:0006012">
    <property type="term" value="P:galactose metabolic process"/>
    <property type="evidence" value="ECO:0007669"/>
    <property type="project" value="InterPro"/>
</dbReference>
<evidence type="ECO:0000256" key="5">
    <source>
        <dbReference type="ARBA" id="ARBA00023295"/>
    </source>
</evidence>
<dbReference type="InterPro" id="IPR013739">
    <property type="entry name" value="Beta_galactosidase_C"/>
</dbReference>
<dbReference type="PANTHER" id="PTHR36447:SF1">
    <property type="entry name" value="BETA-GALACTOSIDASE GANA"/>
    <property type="match status" value="1"/>
</dbReference>
<keyword evidence="9" id="KW-0862">Zinc</keyword>
<evidence type="ECO:0000256" key="8">
    <source>
        <dbReference type="PIRSR" id="PIRSR001084-2"/>
    </source>
</evidence>
<name>A0A261FNH6_9BIFI</name>
<gene>
    <name evidence="14" type="ORF">BMYO_0837</name>
</gene>